<dbReference type="PROSITE" id="PS50048">
    <property type="entry name" value="ZN2_CY6_FUNGAL_2"/>
    <property type="match status" value="1"/>
</dbReference>
<dbReference type="InterPro" id="IPR036291">
    <property type="entry name" value="NAD(P)-bd_dom_sf"/>
</dbReference>
<protein>
    <recommendedName>
        <fullName evidence="10">Zn(2)-C6 fungal-type domain-containing protein</fullName>
    </recommendedName>
</protein>
<accession>A0A0B8MXP1</accession>
<dbReference type="InterPro" id="IPR002347">
    <property type="entry name" value="SDR_fam"/>
</dbReference>
<dbReference type="GO" id="GO:0000981">
    <property type="term" value="F:DNA-binding transcription factor activity, RNA polymerase II-specific"/>
    <property type="evidence" value="ECO:0007669"/>
    <property type="project" value="InterPro"/>
</dbReference>
<dbReference type="CDD" id="cd12148">
    <property type="entry name" value="fungal_TF_MHR"/>
    <property type="match status" value="1"/>
</dbReference>
<dbReference type="GO" id="GO:0005811">
    <property type="term" value="C:lipid droplet"/>
    <property type="evidence" value="ECO:0007669"/>
    <property type="project" value="TreeGrafter"/>
</dbReference>
<evidence type="ECO:0000256" key="6">
    <source>
        <dbReference type="ARBA" id="ARBA00023125"/>
    </source>
</evidence>
<feature type="domain" description="Zn(2)-C6 fungal-type" evidence="10">
    <location>
        <begin position="8"/>
        <end position="38"/>
    </location>
</feature>
<dbReference type="Pfam" id="PF04082">
    <property type="entry name" value="Fungal_trans"/>
    <property type="match status" value="1"/>
</dbReference>
<reference evidence="12" key="1">
    <citation type="journal article" date="2015" name="Genome Announc.">
        <title>Draft genome sequence of Talaromyces cellulolyticus strain Y-94, a source of lignocellulosic biomass-degrading enzymes.</title>
        <authorList>
            <person name="Fujii T."/>
            <person name="Koike H."/>
            <person name="Sawayama S."/>
            <person name="Yano S."/>
            <person name="Inoue H."/>
        </authorList>
    </citation>
    <scope>NUCLEOTIDE SEQUENCE [LARGE SCALE GENOMIC DNA]</scope>
    <source>
        <strain evidence="12">Y-94</strain>
    </source>
</reference>
<keyword evidence="8" id="KW-0539">Nucleus</keyword>
<dbReference type="Pfam" id="PF00106">
    <property type="entry name" value="adh_short"/>
    <property type="match status" value="1"/>
</dbReference>
<organism evidence="11 12">
    <name type="scientific">Talaromyces pinophilus</name>
    <name type="common">Penicillium pinophilum</name>
    <dbReference type="NCBI Taxonomy" id="128442"/>
    <lineage>
        <taxon>Eukaryota</taxon>
        <taxon>Fungi</taxon>
        <taxon>Dikarya</taxon>
        <taxon>Ascomycota</taxon>
        <taxon>Pezizomycotina</taxon>
        <taxon>Eurotiomycetes</taxon>
        <taxon>Eurotiomycetidae</taxon>
        <taxon>Eurotiales</taxon>
        <taxon>Trichocomaceae</taxon>
        <taxon>Talaromyces</taxon>
        <taxon>Talaromyces sect. Talaromyces</taxon>
    </lineage>
</organism>
<dbReference type="Gene3D" id="4.10.240.10">
    <property type="entry name" value="Zn(2)-C6 fungal-type DNA-binding domain"/>
    <property type="match status" value="1"/>
</dbReference>
<dbReference type="SUPFAM" id="SSF57701">
    <property type="entry name" value="Zn2/Cys6 DNA-binding domain"/>
    <property type="match status" value="1"/>
</dbReference>
<evidence type="ECO:0000313" key="11">
    <source>
        <dbReference type="EMBL" id="GAM37240.1"/>
    </source>
</evidence>
<dbReference type="InterPro" id="IPR001138">
    <property type="entry name" value="Zn2Cys6_DnaBD"/>
</dbReference>
<dbReference type="InterPro" id="IPR007219">
    <property type="entry name" value="XnlR_reg_dom"/>
</dbReference>
<sequence length="707" mass="77987">MTSKALHSCFLCRRGKRRCDKNLPSCQLCTRKGWKCTYPQRRGQRSTSPPRSSEPAESVNDSTSVITRPPPTNSGIFTGHQTASPSTSSFAVNIAISFLAPDLFREVSLEIPRANLDIPEDVTVNLGDRRRLRETALQFFNITWMPIISRKRYFNAVLNPLSPLRRPTTLLALCMKLCCLEVGVDGDAERTSLYRVTKKFYSEVESTEGLCIQVLQAGILIAIFEIGDAIYPAAFLTVGACARYGVAMGLDKVNQDRMGGDHNHAVSWMEIEERRRAWWGVLILDRFLNLASPSRILATADPIFEDFLPVDDERFADVTSQPEDAVTISQGFVFKIGHFGRLAQATYLISQVLDSIRSVSVMPDYLNGGIYRFNVRVIADIAGFYWSRLLALRRCGVAALRRRLMDTSMSASKKPSILITGCSQGGAGNALALEFAARGLRVFATARSLGSMSNLSENGIETLALDVTVLESIGALKDEISKRTGGTLDYLYNNAGSMYEAPALEADPKQVRRMFDTNVFGLFDVVTAFTPLLIAATHSSNTTPTIVNVASILARIPFPFASAYNATKAAVSAYSDTLRLELSPFGIRVVTLFMGEVSTNLRTAYNINFGPESLYADVESKVKERTEHSAKVSVTPDVFARQVISKVLGDKSVSYIWKGTNAFIVWLLNAIGPRKVFDSTVMGPVGLDDKSLIKSIRDRGQQFVKER</sequence>
<dbReference type="Pfam" id="PF00172">
    <property type="entry name" value="Zn_clus"/>
    <property type="match status" value="1"/>
</dbReference>
<dbReference type="InterPro" id="IPR020904">
    <property type="entry name" value="Sc_DH/Rdtase_CS"/>
</dbReference>
<dbReference type="GO" id="GO:0006351">
    <property type="term" value="P:DNA-templated transcription"/>
    <property type="evidence" value="ECO:0007669"/>
    <property type="project" value="InterPro"/>
</dbReference>
<dbReference type="PRINTS" id="PR00081">
    <property type="entry name" value="GDHRDH"/>
</dbReference>
<evidence type="ECO:0000256" key="5">
    <source>
        <dbReference type="ARBA" id="ARBA00023015"/>
    </source>
</evidence>
<evidence type="ECO:0000259" key="10">
    <source>
        <dbReference type="PROSITE" id="PS50048"/>
    </source>
</evidence>
<keyword evidence="7" id="KW-0804">Transcription</keyword>
<gene>
    <name evidence="11" type="ORF">TCE0_023r07001</name>
</gene>
<dbReference type="PRINTS" id="PR00080">
    <property type="entry name" value="SDRFAMILY"/>
</dbReference>
<dbReference type="GO" id="GO:0003677">
    <property type="term" value="F:DNA binding"/>
    <property type="evidence" value="ECO:0007669"/>
    <property type="project" value="UniProtKB-KW"/>
</dbReference>
<dbReference type="GO" id="GO:0008270">
    <property type="term" value="F:zinc ion binding"/>
    <property type="evidence" value="ECO:0007669"/>
    <property type="project" value="InterPro"/>
</dbReference>
<comment type="similarity">
    <text evidence="1">Belongs to the short-chain dehydrogenases/reductases (SDR) family.</text>
</comment>
<dbReference type="InterPro" id="IPR036864">
    <property type="entry name" value="Zn2-C6_fun-type_DNA-bd_sf"/>
</dbReference>
<dbReference type="SUPFAM" id="SSF51735">
    <property type="entry name" value="NAD(P)-binding Rossmann-fold domains"/>
    <property type="match status" value="1"/>
</dbReference>
<dbReference type="EMBL" id="DF933819">
    <property type="protein sequence ID" value="GAM37240.1"/>
    <property type="molecule type" value="Genomic_DNA"/>
</dbReference>
<evidence type="ECO:0000256" key="7">
    <source>
        <dbReference type="ARBA" id="ARBA00023163"/>
    </source>
</evidence>
<dbReference type="Proteomes" id="UP000053095">
    <property type="component" value="Unassembled WGS sequence"/>
</dbReference>
<name>A0A0B8MXP1_TALPI</name>
<dbReference type="PROSITE" id="PS00061">
    <property type="entry name" value="ADH_SHORT"/>
    <property type="match status" value="1"/>
</dbReference>
<dbReference type="PANTHER" id="PTHR44169:SF6">
    <property type="entry name" value="NADPH-DEPENDENT 1-ACYLDIHYDROXYACETONE PHOSPHATE REDUCTASE"/>
    <property type="match status" value="1"/>
</dbReference>
<dbReference type="GO" id="GO:0006654">
    <property type="term" value="P:phosphatidic acid biosynthetic process"/>
    <property type="evidence" value="ECO:0007669"/>
    <property type="project" value="TreeGrafter"/>
</dbReference>
<keyword evidence="12" id="KW-1185">Reference proteome</keyword>
<evidence type="ECO:0000256" key="2">
    <source>
        <dbReference type="ARBA" id="ARBA00022723"/>
    </source>
</evidence>
<feature type="region of interest" description="Disordered" evidence="9">
    <location>
        <begin position="39"/>
        <end position="81"/>
    </location>
</feature>
<evidence type="ECO:0000256" key="1">
    <source>
        <dbReference type="ARBA" id="ARBA00006484"/>
    </source>
</evidence>
<keyword evidence="5" id="KW-0805">Transcription regulation</keyword>
<keyword evidence="2" id="KW-0479">Metal-binding</keyword>
<proteinExistence type="inferred from homology"/>
<evidence type="ECO:0000256" key="4">
    <source>
        <dbReference type="ARBA" id="ARBA00023002"/>
    </source>
</evidence>
<keyword evidence="3" id="KW-0521">NADP</keyword>
<dbReference type="SMART" id="SM00066">
    <property type="entry name" value="GAL4"/>
    <property type="match status" value="1"/>
</dbReference>
<dbReference type="Gene3D" id="3.40.50.720">
    <property type="entry name" value="NAD(P)-binding Rossmann-like Domain"/>
    <property type="match status" value="1"/>
</dbReference>
<keyword evidence="4" id="KW-0560">Oxidoreductase</keyword>
<evidence type="ECO:0000256" key="3">
    <source>
        <dbReference type="ARBA" id="ARBA00022857"/>
    </source>
</evidence>
<dbReference type="CDD" id="cd05374">
    <property type="entry name" value="17beta-HSD-like_SDR_c"/>
    <property type="match status" value="1"/>
</dbReference>
<dbReference type="PANTHER" id="PTHR44169">
    <property type="entry name" value="NADPH-DEPENDENT 1-ACYLDIHYDROXYACETONE PHOSPHATE REDUCTASE"/>
    <property type="match status" value="1"/>
</dbReference>
<dbReference type="PROSITE" id="PS00463">
    <property type="entry name" value="ZN2_CY6_FUNGAL_1"/>
    <property type="match status" value="1"/>
</dbReference>
<keyword evidence="6" id="KW-0238">DNA-binding</keyword>
<evidence type="ECO:0000313" key="12">
    <source>
        <dbReference type="Proteomes" id="UP000053095"/>
    </source>
</evidence>
<dbReference type="CDD" id="cd00067">
    <property type="entry name" value="GAL4"/>
    <property type="match status" value="1"/>
</dbReference>
<dbReference type="GO" id="GO:0000140">
    <property type="term" value="F:acylglycerone-phosphate reductase (NADP+) activity"/>
    <property type="evidence" value="ECO:0007669"/>
    <property type="project" value="TreeGrafter"/>
</dbReference>
<dbReference type="GO" id="GO:0019433">
    <property type="term" value="P:triglyceride catabolic process"/>
    <property type="evidence" value="ECO:0007669"/>
    <property type="project" value="TreeGrafter"/>
</dbReference>
<evidence type="ECO:0000256" key="9">
    <source>
        <dbReference type="SAM" id="MobiDB-lite"/>
    </source>
</evidence>
<evidence type="ECO:0000256" key="8">
    <source>
        <dbReference type="ARBA" id="ARBA00023242"/>
    </source>
</evidence>
<dbReference type="GO" id="GO:0005783">
    <property type="term" value="C:endoplasmic reticulum"/>
    <property type="evidence" value="ECO:0007669"/>
    <property type="project" value="TreeGrafter"/>
</dbReference>
<dbReference type="GO" id="GO:0004806">
    <property type="term" value="F:triacylglycerol lipase activity"/>
    <property type="evidence" value="ECO:0007669"/>
    <property type="project" value="TreeGrafter"/>
</dbReference>
<dbReference type="AlphaFoldDB" id="A0A0B8MXP1"/>